<evidence type="ECO:0000256" key="6">
    <source>
        <dbReference type="ARBA" id="ARBA00023288"/>
    </source>
</evidence>
<dbReference type="GO" id="GO:0016020">
    <property type="term" value="C:membrane"/>
    <property type="evidence" value="ECO:0007669"/>
    <property type="project" value="InterPro"/>
</dbReference>
<dbReference type="PROSITE" id="PS51257">
    <property type="entry name" value="PROKAR_LIPOPROTEIN"/>
    <property type="match status" value="1"/>
</dbReference>
<dbReference type="AlphaFoldDB" id="A0A1M5PJ99"/>
<gene>
    <name evidence="7" type="ORF">SAMN04488044_1842</name>
</gene>
<keyword evidence="2" id="KW-1003">Cell membrane</keyword>
<keyword evidence="5" id="KW-0564">Palmitate</keyword>
<evidence type="ECO:0000313" key="7">
    <source>
        <dbReference type="EMBL" id="SHH01906.1"/>
    </source>
</evidence>
<dbReference type="Proteomes" id="UP000184211">
    <property type="component" value="Unassembled WGS sequence"/>
</dbReference>
<sequence length="41" mass="4474">MRFIFVILSLVTVVACETVEGFGQDLSNAGDEISQEAREAQ</sequence>
<dbReference type="RefSeq" id="WP_072792598.1">
    <property type="nucleotide sequence ID" value="NZ_FQWM01000002.1"/>
</dbReference>
<reference evidence="8" key="1">
    <citation type="submission" date="2016-11" db="EMBL/GenBank/DDBJ databases">
        <authorList>
            <person name="Varghese N."/>
            <person name="Submissions S."/>
        </authorList>
    </citation>
    <scope>NUCLEOTIDE SEQUENCE [LARGE SCALE GENOMIC DNA]</scope>
    <source>
        <strain evidence="8">DSM 28223</strain>
    </source>
</reference>
<evidence type="ECO:0000256" key="4">
    <source>
        <dbReference type="ARBA" id="ARBA00023136"/>
    </source>
</evidence>
<keyword evidence="3" id="KW-0732">Signal</keyword>
<evidence type="ECO:0000256" key="1">
    <source>
        <dbReference type="ARBA" id="ARBA00010296"/>
    </source>
</evidence>
<accession>A0A1M5PJ99</accession>
<proteinExistence type="inferred from homology"/>
<evidence type="ECO:0000256" key="3">
    <source>
        <dbReference type="ARBA" id="ARBA00022729"/>
    </source>
</evidence>
<keyword evidence="8" id="KW-1185">Reference proteome</keyword>
<dbReference type="OrthoDB" id="7363288at2"/>
<keyword evidence="6" id="KW-0449">Lipoprotein</keyword>
<dbReference type="Pfam" id="PF08085">
    <property type="entry name" value="Entericidin"/>
    <property type="match status" value="1"/>
</dbReference>
<name>A0A1M5PJ99_9RHOB</name>
<evidence type="ECO:0000256" key="5">
    <source>
        <dbReference type="ARBA" id="ARBA00023139"/>
    </source>
</evidence>
<dbReference type="EMBL" id="FQWM01000002">
    <property type="protein sequence ID" value="SHH01906.1"/>
    <property type="molecule type" value="Genomic_DNA"/>
</dbReference>
<evidence type="ECO:0000313" key="8">
    <source>
        <dbReference type="Proteomes" id="UP000184211"/>
    </source>
</evidence>
<keyword evidence="4" id="KW-0472">Membrane</keyword>
<organism evidence="7 8">
    <name type="scientific">Cognatishimia maritima</name>
    <dbReference type="NCBI Taxonomy" id="870908"/>
    <lineage>
        <taxon>Bacteria</taxon>
        <taxon>Pseudomonadati</taxon>
        <taxon>Pseudomonadota</taxon>
        <taxon>Alphaproteobacteria</taxon>
        <taxon>Rhodobacterales</taxon>
        <taxon>Paracoccaceae</taxon>
        <taxon>Cognatishimia</taxon>
    </lineage>
</organism>
<evidence type="ECO:0000256" key="2">
    <source>
        <dbReference type="ARBA" id="ARBA00022475"/>
    </source>
</evidence>
<dbReference type="InterPro" id="IPR012556">
    <property type="entry name" value="Entericidin"/>
</dbReference>
<dbReference type="GO" id="GO:0009636">
    <property type="term" value="P:response to toxic substance"/>
    <property type="evidence" value="ECO:0007669"/>
    <property type="project" value="InterPro"/>
</dbReference>
<comment type="similarity">
    <text evidence="1">Belongs to the EcnA/EcnB lipoprotein family.</text>
</comment>
<protein>
    <submittedName>
        <fullName evidence="7">Predicted small secreted protein</fullName>
    </submittedName>
</protein>